<dbReference type="AlphaFoldDB" id="A0A8H5WY60"/>
<dbReference type="GO" id="GO:0006307">
    <property type="term" value="P:DNA alkylation repair"/>
    <property type="evidence" value="ECO:0007669"/>
    <property type="project" value="InterPro"/>
</dbReference>
<evidence type="ECO:0000256" key="1">
    <source>
        <dbReference type="ARBA" id="ARBA00006336"/>
    </source>
</evidence>
<dbReference type="Pfam" id="PF14497">
    <property type="entry name" value="GST_C_3"/>
    <property type="match status" value="1"/>
</dbReference>
<comment type="similarity">
    <text evidence="1">Belongs to the isochorismatase family.</text>
</comment>
<dbReference type="Gene3D" id="1.20.1050.10">
    <property type="match status" value="1"/>
</dbReference>
<dbReference type="PANTHER" id="PTHR31212:SF5">
    <property type="entry name" value="ISOCHORISMATASE FAMILY PROTEIN FAMILY (AFU_ORTHOLOGUE AFUA_3G14500)"/>
    <property type="match status" value="1"/>
</dbReference>
<dbReference type="PROSITE" id="PS51471">
    <property type="entry name" value="FE2OG_OXY"/>
    <property type="match status" value="1"/>
</dbReference>
<feature type="region of interest" description="Disordered" evidence="2">
    <location>
        <begin position="236"/>
        <end position="413"/>
    </location>
</feature>
<reference evidence="5 6" key="1">
    <citation type="submission" date="2020-05" db="EMBL/GenBank/DDBJ databases">
        <title>Identification and distribution of gene clusters putatively required for synthesis of sphingolipid metabolism inhibitors in phylogenetically diverse species of the filamentous fungus Fusarium.</title>
        <authorList>
            <person name="Kim H.-S."/>
            <person name="Busman M."/>
            <person name="Brown D.W."/>
            <person name="Divon H."/>
            <person name="Uhlig S."/>
            <person name="Proctor R.H."/>
        </authorList>
    </citation>
    <scope>NUCLEOTIDE SEQUENCE [LARGE SCALE GENOMIC DNA]</scope>
    <source>
        <strain evidence="5 6">NRRL 20693</strain>
    </source>
</reference>
<dbReference type="InterPro" id="IPR036282">
    <property type="entry name" value="Glutathione-S-Trfase_C_sf"/>
</dbReference>
<evidence type="ECO:0000259" key="3">
    <source>
        <dbReference type="PROSITE" id="PS50405"/>
    </source>
</evidence>
<dbReference type="InterPro" id="IPR027450">
    <property type="entry name" value="AlkB-like"/>
</dbReference>
<organism evidence="5 6">
    <name type="scientific">Fusarium heterosporum</name>
    <dbReference type="NCBI Taxonomy" id="42747"/>
    <lineage>
        <taxon>Eukaryota</taxon>
        <taxon>Fungi</taxon>
        <taxon>Dikarya</taxon>
        <taxon>Ascomycota</taxon>
        <taxon>Pezizomycotina</taxon>
        <taxon>Sordariomycetes</taxon>
        <taxon>Hypocreomycetidae</taxon>
        <taxon>Hypocreales</taxon>
        <taxon>Nectriaceae</taxon>
        <taxon>Fusarium</taxon>
        <taxon>Fusarium heterosporum species complex</taxon>
    </lineage>
</organism>
<feature type="compositionally biased region" description="Basic and acidic residues" evidence="2">
    <location>
        <begin position="453"/>
        <end position="466"/>
    </location>
</feature>
<dbReference type="Gene3D" id="2.60.120.590">
    <property type="entry name" value="Alpha-ketoglutarate-dependent dioxygenase AlkB-like"/>
    <property type="match status" value="1"/>
</dbReference>
<keyword evidence="6" id="KW-1185">Reference proteome</keyword>
<proteinExistence type="inferred from homology"/>
<feature type="compositionally biased region" description="Basic and acidic residues" evidence="2">
    <location>
        <begin position="331"/>
        <end position="345"/>
    </location>
</feature>
<dbReference type="SUPFAM" id="SSF51197">
    <property type="entry name" value="Clavaminate synthase-like"/>
    <property type="match status" value="1"/>
</dbReference>
<dbReference type="InterPro" id="IPR010987">
    <property type="entry name" value="Glutathione-S-Trfase_C-like"/>
</dbReference>
<feature type="region of interest" description="Disordered" evidence="2">
    <location>
        <begin position="425"/>
        <end position="467"/>
    </location>
</feature>
<dbReference type="Pfam" id="PF00857">
    <property type="entry name" value="Isochorismatase"/>
    <property type="match status" value="1"/>
</dbReference>
<dbReference type="CDD" id="cd00431">
    <property type="entry name" value="cysteine_hydrolases"/>
    <property type="match status" value="1"/>
</dbReference>
<dbReference type="InterPro" id="IPR057088">
    <property type="entry name" value="GLRG_09195_Thiored"/>
</dbReference>
<comment type="caution">
    <text evidence="5">The sequence shown here is derived from an EMBL/GenBank/DDBJ whole genome shotgun (WGS) entry which is preliminary data.</text>
</comment>
<evidence type="ECO:0000313" key="6">
    <source>
        <dbReference type="Proteomes" id="UP000567885"/>
    </source>
</evidence>
<sequence length="950" mass="104596">MFAFDQASLPQITTRKALIGVDFQHDFISKDGALPVPEPEDFVDRTIRLAKTFRDVGDVVWVQSQFSETRYKPEEYIVITDEVPKPPQATSRGRPKVPVQAIEASGPPDEEAFLSHEEAICVQVDTTGCQMASAIQDSLSKTDTKLTKSHYSAFQSTHLLRILRAKMVMELFICGSLTNVGVYATALDAAGHGMAITIVDDCCGYRNESRKNAAIASLIELTGCEIASSDEVMDVLQPQPKPKPKSKPKSASKTKTKTKAKPSSPPSSLSKDLEQSEPVKPNSPKDKSREKSTTPDFVKDMTSLRLASDPPSPAPISTQPQPKAPLTSVVADHDSKAEPQSKIDESNGTNQAAVSAQPDEAQERIEAKESAIKGDVANVVEVKREQPSSHQTTKDEAPITVEPSTEITIEKNDSIASPLIPAEATASEVQPIPSSPSQDTTDMCEGSKMTPQDGKEEKPWAKKPEAMDDSCYQQKGLCEGDTDIIEGVLPSPLLDGVFDKLRQEVQWQRMSHQGGQVPRLVAVQGELGPDGSIPVYRHPSDESPPLLPFSPTVMAIKKETEKHLGHPLNHVLIQHYRDGNDYISEHSDKTLDIVKGSYIANVSLGAERTMTFRSKRKDKESSQDGTRSPKTSKRTTQRARLPHNSLCRLGLQSNMHWLHAIRQDKRSKKEKSSAELAYEGGRISLTFRQIGTFLNREETLIWGQGAKAKTLESAHPVINGQTPEAIEMLKAFGTENHSTEFLWEANYGKGFDVLHISSAPRFFACNDSIVNMRIALMLTEFGVNHAKGSITAGSESLNSENLVVKFVDKDKSTVQGDFAVMLYLDARYGPNQLGGASQTPEDLGARLTRFQRAMTLLDTWKNLPKDKATGKRDLISFKQELQVWDGFVAEDNGPFITGAEITLPDFALWPILHNMIEESGLETLSGLQDLQKYYKKIEGRASVKKVLGRE</sequence>
<feature type="compositionally biased region" description="Basic and acidic residues" evidence="2">
    <location>
        <begin position="381"/>
        <end position="397"/>
    </location>
</feature>
<gene>
    <name evidence="5" type="ORF">FHETE_2964</name>
</gene>
<feature type="compositionally biased region" description="Basic and acidic residues" evidence="2">
    <location>
        <begin position="283"/>
        <end position="299"/>
    </location>
</feature>
<dbReference type="Gene3D" id="3.40.50.850">
    <property type="entry name" value="Isochorismatase-like"/>
    <property type="match status" value="1"/>
</dbReference>
<dbReference type="SUPFAM" id="SSF52499">
    <property type="entry name" value="Isochorismatase-like hydrolases"/>
    <property type="match status" value="1"/>
</dbReference>
<feature type="domain" description="Fe2OG dioxygenase" evidence="4">
    <location>
        <begin position="567"/>
        <end position="691"/>
    </location>
</feature>
<dbReference type="Pfam" id="PF13532">
    <property type="entry name" value="2OG-FeII_Oxy_2"/>
    <property type="match status" value="1"/>
</dbReference>
<feature type="region of interest" description="Disordered" evidence="2">
    <location>
        <begin position="610"/>
        <end position="644"/>
    </location>
</feature>
<dbReference type="InterPro" id="IPR037151">
    <property type="entry name" value="AlkB-like_sf"/>
</dbReference>
<dbReference type="PROSITE" id="PS50405">
    <property type="entry name" value="GST_CTER"/>
    <property type="match status" value="1"/>
</dbReference>
<evidence type="ECO:0000256" key="2">
    <source>
        <dbReference type="SAM" id="MobiDB-lite"/>
    </source>
</evidence>
<feature type="compositionally biased region" description="Basic residues" evidence="2">
    <location>
        <begin position="242"/>
        <end position="260"/>
    </location>
</feature>
<dbReference type="Pfam" id="PF24470">
    <property type="entry name" value="Thiored_Isochorism"/>
    <property type="match status" value="1"/>
</dbReference>
<dbReference type="EMBL" id="JAAGWQ010000048">
    <property type="protein sequence ID" value="KAF5674329.1"/>
    <property type="molecule type" value="Genomic_DNA"/>
</dbReference>
<dbReference type="InterPro" id="IPR036380">
    <property type="entry name" value="Isochorismatase-like_sf"/>
</dbReference>
<dbReference type="PANTHER" id="PTHR31212">
    <property type="entry name" value="ALPHA-KETOGLUTARATE-DEPENDENT DIOXYGENASE ALKB HOMOLOG 3"/>
    <property type="match status" value="1"/>
</dbReference>
<accession>A0A8H5WY60</accession>
<feature type="compositionally biased region" description="Basic residues" evidence="2">
    <location>
        <begin position="630"/>
        <end position="641"/>
    </location>
</feature>
<dbReference type="InterPro" id="IPR032854">
    <property type="entry name" value="ALKBH3"/>
</dbReference>
<dbReference type="InterPro" id="IPR005123">
    <property type="entry name" value="Oxoglu/Fe-dep_dioxygenase_dom"/>
</dbReference>
<dbReference type="Proteomes" id="UP000567885">
    <property type="component" value="Unassembled WGS sequence"/>
</dbReference>
<name>A0A8H5WY60_FUSHE</name>
<evidence type="ECO:0000259" key="4">
    <source>
        <dbReference type="PROSITE" id="PS51471"/>
    </source>
</evidence>
<dbReference type="InterPro" id="IPR004046">
    <property type="entry name" value="GST_C"/>
</dbReference>
<dbReference type="OrthoDB" id="445341at2759"/>
<dbReference type="GO" id="GO:0051213">
    <property type="term" value="F:dioxygenase activity"/>
    <property type="evidence" value="ECO:0007669"/>
    <property type="project" value="InterPro"/>
</dbReference>
<evidence type="ECO:0000313" key="5">
    <source>
        <dbReference type="EMBL" id="KAF5674329.1"/>
    </source>
</evidence>
<feature type="compositionally biased region" description="Basic and acidic residues" evidence="2">
    <location>
        <begin position="361"/>
        <end position="372"/>
    </location>
</feature>
<keyword evidence="5" id="KW-0378">Hydrolase</keyword>
<protein>
    <submittedName>
        <fullName evidence="5">Isochorismatase family hydrolase</fullName>
    </submittedName>
</protein>
<dbReference type="SUPFAM" id="SSF47616">
    <property type="entry name" value="GST C-terminal domain-like"/>
    <property type="match status" value="1"/>
</dbReference>
<feature type="domain" description="GST C-terminal" evidence="3">
    <location>
        <begin position="839"/>
        <end position="950"/>
    </location>
</feature>
<dbReference type="GO" id="GO:0016787">
    <property type="term" value="F:hydrolase activity"/>
    <property type="evidence" value="ECO:0007669"/>
    <property type="project" value="UniProtKB-KW"/>
</dbReference>
<dbReference type="InterPro" id="IPR000868">
    <property type="entry name" value="Isochorismatase-like_dom"/>
</dbReference>